<protein>
    <submittedName>
        <fullName evidence="1">Uncharacterized protein</fullName>
    </submittedName>
</protein>
<organism evidence="1">
    <name type="scientific">marine metagenome</name>
    <dbReference type="NCBI Taxonomy" id="408172"/>
    <lineage>
        <taxon>unclassified sequences</taxon>
        <taxon>metagenomes</taxon>
        <taxon>ecological metagenomes</taxon>
    </lineage>
</organism>
<accession>A0A383AGP7</accession>
<name>A0A383AGP7_9ZZZZ</name>
<reference evidence="1" key="1">
    <citation type="submission" date="2018-05" db="EMBL/GenBank/DDBJ databases">
        <authorList>
            <person name="Lanie J.A."/>
            <person name="Ng W.-L."/>
            <person name="Kazmierczak K.M."/>
            <person name="Andrzejewski T.M."/>
            <person name="Davidsen T.M."/>
            <person name="Wayne K.J."/>
            <person name="Tettelin H."/>
            <person name="Glass J.I."/>
            <person name="Rusch D."/>
            <person name="Podicherti R."/>
            <person name="Tsui H.-C.T."/>
            <person name="Winkler M.E."/>
        </authorList>
    </citation>
    <scope>NUCLEOTIDE SEQUENCE</scope>
</reference>
<gene>
    <name evidence="1" type="ORF">METZ01_LOCUS459189</name>
</gene>
<dbReference type="AlphaFoldDB" id="A0A383AGP7"/>
<dbReference type="EMBL" id="UINC01191608">
    <property type="protein sequence ID" value="SVE06335.1"/>
    <property type="molecule type" value="Genomic_DNA"/>
</dbReference>
<proteinExistence type="predicted"/>
<evidence type="ECO:0000313" key="1">
    <source>
        <dbReference type="EMBL" id="SVE06335.1"/>
    </source>
</evidence>
<sequence length="131" mass="15165">MSKILLIALLFSVGFSKRTITDEPNPMKGVMTKTEFEYSLDEKFGEFKGILEKKFIYKYDTNGNMVEESKYDSEGKSEGKFIYKYDTNGNMVEGSKYDSDEKLEVKQLYKYDNNGNMVEGSKYDSDEKLEV</sequence>
<dbReference type="Gene3D" id="2.180.10.10">
    <property type="entry name" value="RHS repeat-associated core"/>
    <property type="match status" value="1"/>
</dbReference>
<feature type="non-terminal residue" evidence="1">
    <location>
        <position position="131"/>
    </location>
</feature>
<dbReference type="SUPFAM" id="SSF69360">
    <property type="entry name" value="Cell wall binding repeat"/>
    <property type="match status" value="1"/>
</dbReference>